<keyword evidence="2" id="KW-1185">Reference proteome</keyword>
<accession>A0A918AST9</accession>
<organism evidence="1 2">
    <name type="scientific">Saccharothrix coeruleofusca</name>
    <dbReference type="NCBI Taxonomy" id="33919"/>
    <lineage>
        <taxon>Bacteria</taxon>
        <taxon>Bacillati</taxon>
        <taxon>Actinomycetota</taxon>
        <taxon>Actinomycetes</taxon>
        <taxon>Pseudonocardiales</taxon>
        <taxon>Pseudonocardiaceae</taxon>
        <taxon>Saccharothrix</taxon>
    </lineage>
</organism>
<protein>
    <submittedName>
        <fullName evidence="1">Uncharacterized protein</fullName>
    </submittedName>
</protein>
<reference evidence="1" key="1">
    <citation type="journal article" date="2014" name="Int. J. Syst. Evol. Microbiol.">
        <title>Complete genome sequence of Corynebacterium casei LMG S-19264T (=DSM 44701T), isolated from a smear-ripened cheese.</title>
        <authorList>
            <consortium name="US DOE Joint Genome Institute (JGI-PGF)"/>
            <person name="Walter F."/>
            <person name="Albersmeier A."/>
            <person name="Kalinowski J."/>
            <person name="Ruckert C."/>
        </authorList>
    </citation>
    <scope>NUCLEOTIDE SEQUENCE</scope>
    <source>
        <strain evidence="1">JCM 3313</strain>
    </source>
</reference>
<dbReference type="Proteomes" id="UP000639606">
    <property type="component" value="Unassembled WGS sequence"/>
</dbReference>
<evidence type="ECO:0000313" key="2">
    <source>
        <dbReference type="Proteomes" id="UP000639606"/>
    </source>
</evidence>
<name>A0A918AST9_9PSEU</name>
<dbReference type="EMBL" id="BMRG01000019">
    <property type="protein sequence ID" value="GGP79302.1"/>
    <property type="molecule type" value="Genomic_DNA"/>
</dbReference>
<gene>
    <name evidence="1" type="ORF">GCM10010185_61460</name>
</gene>
<reference evidence="1" key="2">
    <citation type="submission" date="2020-09" db="EMBL/GenBank/DDBJ databases">
        <authorList>
            <person name="Sun Q."/>
            <person name="Ohkuma M."/>
        </authorList>
    </citation>
    <scope>NUCLEOTIDE SEQUENCE</scope>
    <source>
        <strain evidence="1">JCM 3313</strain>
    </source>
</reference>
<sequence length="71" mass="7726">MWRRLTTATATPPIRVPLPGGACATAGERPCPLRPDQAGAVEADDARQFQFGVDRLRGQLLQFKNVVHVLS</sequence>
<evidence type="ECO:0000313" key="1">
    <source>
        <dbReference type="EMBL" id="GGP79302.1"/>
    </source>
</evidence>
<comment type="caution">
    <text evidence="1">The sequence shown here is derived from an EMBL/GenBank/DDBJ whole genome shotgun (WGS) entry which is preliminary data.</text>
</comment>
<dbReference type="AlphaFoldDB" id="A0A918AST9"/>
<proteinExistence type="predicted"/>